<sequence length="204" mass="22592">MIGIIDYNTGNLGSIKNMLDRLGFDNAIISDPAEIDQASKLILPGVGAFDVGMNSLQNGGWIAPLHKKVLKDKIPILGICLGMQLMTLQSEEGTGKGLGWINARTKKFNFADTTLKVPHMGWNLVRIQSPSPLQQELDKLDEIKFYFVHSYFVLPEDSSNTIYSCHYGQDFCAAFQAGNVMGVQFHPEKSHKFGLKLLNNFASL</sequence>
<evidence type="ECO:0000256" key="4">
    <source>
        <dbReference type="ARBA" id="ARBA00022801"/>
    </source>
</evidence>
<gene>
    <name evidence="10 13" type="primary">hisH</name>
    <name evidence="13" type="ORF">NIASO_01465</name>
</gene>
<dbReference type="SUPFAM" id="SSF52317">
    <property type="entry name" value="Class I glutamine amidotransferase-like"/>
    <property type="match status" value="1"/>
</dbReference>
<dbReference type="PANTHER" id="PTHR42701:SF1">
    <property type="entry name" value="IMIDAZOLE GLYCEROL PHOSPHATE SYNTHASE SUBUNIT HISH"/>
    <property type="match status" value="1"/>
</dbReference>
<evidence type="ECO:0000256" key="11">
    <source>
        <dbReference type="PIRSR" id="PIRSR000495-1"/>
    </source>
</evidence>
<dbReference type="EC" id="3.5.1.2" evidence="10"/>
<dbReference type="GO" id="GO:0005737">
    <property type="term" value="C:cytoplasm"/>
    <property type="evidence" value="ECO:0007669"/>
    <property type="project" value="UniProtKB-SubCell"/>
</dbReference>
<keyword evidence="6 10" id="KW-0368">Histidine biosynthesis</keyword>
<dbReference type="EC" id="4.3.2.10" evidence="10"/>
<feature type="domain" description="Glutamine amidotransferase" evidence="12">
    <location>
        <begin position="4"/>
        <end position="201"/>
    </location>
</feature>
<dbReference type="OrthoDB" id="9807137at2"/>
<evidence type="ECO:0000256" key="8">
    <source>
        <dbReference type="ARBA" id="ARBA00047838"/>
    </source>
</evidence>
<feature type="active site" description="Nucleophile" evidence="10 11">
    <location>
        <position position="80"/>
    </location>
</feature>
<dbReference type="GO" id="GO:0000105">
    <property type="term" value="P:L-histidine biosynthetic process"/>
    <property type="evidence" value="ECO:0007669"/>
    <property type="project" value="UniProtKB-UniRule"/>
</dbReference>
<evidence type="ECO:0000256" key="3">
    <source>
        <dbReference type="ARBA" id="ARBA00022605"/>
    </source>
</evidence>
<comment type="function">
    <text evidence="10">IGPS catalyzes the conversion of PRFAR and glutamine to IGP, AICAR and glutamate. The HisH subunit catalyzes the hydrolysis of glutamine to glutamate and ammonia as part of the synthesis of IGP and AICAR. The resulting ammonia molecule is channeled to the active site of HisF.</text>
</comment>
<dbReference type="EMBL" id="CP007035">
    <property type="protein sequence ID" value="AHF14215.1"/>
    <property type="molecule type" value="Genomic_DNA"/>
</dbReference>
<dbReference type="Pfam" id="PF00117">
    <property type="entry name" value="GATase"/>
    <property type="match status" value="1"/>
</dbReference>
<dbReference type="InterPro" id="IPR029062">
    <property type="entry name" value="Class_I_gatase-like"/>
</dbReference>
<dbReference type="CDD" id="cd01748">
    <property type="entry name" value="GATase1_IGP_Synthase"/>
    <property type="match status" value="1"/>
</dbReference>
<dbReference type="GO" id="GO:0000107">
    <property type="term" value="F:imidazoleglycerol-phosphate synthase activity"/>
    <property type="evidence" value="ECO:0007669"/>
    <property type="project" value="UniProtKB-UniRule"/>
</dbReference>
<evidence type="ECO:0000313" key="14">
    <source>
        <dbReference type="Proteomes" id="UP000003586"/>
    </source>
</evidence>
<dbReference type="STRING" id="929713.NIASO_01465"/>
<evidence type="ECO:0000256" key="10">
    <source>
        <dbReference type="HAMAP-Rule" id="MF_00278"/>
    </source>
</evidence>
<evidence type="ECO:0000256" key="5">
    <source>
        <dbReference type="ARBA" id="ARBA00022962"/>
    </source>
</evidence>
<name>W0ETU2_9BACT</name>
<dbReference type="InterPro" id="IPR017926">
    <property type="entry name" value="GATASE"/>
</dbReference>
<keyword evidence="7 10" id="KW-0456">Lyase</keyword>
<organism evidence="13 14">
    <name type="scientific">Niabella soli DSM 19437</name>
    <dbReference type="NCBI Taxonomy" id="929713"/>
    <lineage>
        <taxon>Bacteria</taxon>
        <taxon>Pseudomonadati</taxon>
        <taxon>Bacteroidota</taxon>
        <taxon>Chitinophagia</taxon>
        <taxon>Chitinophagales</taxon>
        <taxon>Chitinophagaceae</taxon>
        <taxon>Niabella</taxon>
    </lineage>
</organism>
<dbReference type="HAMAP" id="MF_00278">
    <property type="entry name" value="HisH"/>
    <property type="match status" value="1"/>
</dbReference>
<evidence type="ECO:0000259" key="12">
    <source>
        <dbReference type="Pfam" id="PF00117"/>
    </source>
</evidence>
<evidence type="ECO:0000256" key="2">
    <source>
        <dbReference type="ARBA" id="ARBA00011152"/>
    </source>
</evidence>
<dbReference type="eggNOG" id="COG0118">
    <property type="taxonomic scope" value="Bacteria"/>
</dbReference>
<comment type="pathway">
    <text evidence="1 10">Amino-acid biosynthesis; L-histidine biosynthesis; L-histidine from 5-phospho-alpha-D-ribose 1-diphosphate: step 5/9.</text>
</comment>
<comment type="catalytic activity">
    <reaction evidence="9 10">
        <text>L-glutamine + H2O = L-glutamate + NH4(+)</text>
        <dbReference type="Rhea" id="RHEA:15889"/>
        <dbReference type="ChEBI" id="CHEBI:15377"/>
        <dbReference type="ChEBI" id="CHEBI:28938"/>
        <dbReference type="ChEBI" id="CHEBI:29985"/>
        <dbReference type="ChEBI" id="CHEBI:58359"/>
        <dbReference type="EC" id="3.5.1.2"/>
    </reaction>
</comment>
<keyword evidence="3 10" id="KW-0028">Amino-acid biosynthesis</keyword>
<dbReference type="RefSeq" id="WP_008582047.1">
    <property type="nucleotide sequence ID" value="NZ_CP007035.1"/>
</dbReference>
<dbReference type="InterPro" id="IPR010139">
    <property type="entry name" value="Imidazole-glycPsynth_HisH"/>
</dbReference>
<dbReference type="AlphaFoldDB" id="W0ETU2"/>
<dbReference type="GO" id="GO:0016829">
    <property type="term" value="F:lyase activity"/>
    <property type="evidence" value="ECO:0007669"/>
    <property type="project" value="UniProtKB-KW"/>
</dbReference>
<keyword evidence="13" id="KW-0808">Transferase</keyword>
<evidence type="ECO:0000256" key="9">
    <source>
        <dbReference type="ARBA" id="ARBA00049534"/>
    </source>
</evidence>
<feature type="active site" evidence="10 11">
    <location>
        <position position="188"/>
    </location>
</feature>
<evidence type="ECO:0000256" key="6">
    <source>
        <dbReference type="ARBA" id="ARBA00023102"/>
    </source>
</evidence>
<evidence type="ECO:0000256" key="1">
    <source>
        <dbReference type="ARBA" id="ARBA00005091"/>
    </source>
</evidence>
<keyword evidence="13" id="KW-0328">Glycosyltransferase</keyword>
<keyword evidence="14" id="KW-1185">Reference proteome</keyword>
<dbReference type="PROSITE" id="PS51273">
    <property type="entry name" value="GATASE_TYPE_1"/>
    <property type="match status" value="1"/>
</dbReference>
<comment type="catalytic activity">
    <reaction evidence="8 10">
        <text>5-[(5-phospho-1-deoxy-D-ribulos-1-ylimino)methylamino]-1-(5-phospho-beta-D-ribosyl)imidazole-4-carboxamide + L-glutamine = D-erythro-1-(imidazol-4-yl)glycerol 3-phosphate + 5-amino-1-(5-phospho-beta-D-ribosyl)imidazole-4-carboxamide + L-glutamate + H(+)</text>
        <dbReference type="Rhea" id="RHEA:24793"/>
        <dbReference type="ChEBI" id="CHEBI:15378"/>
        <dbReference type="ChEBI" id="CHEBI:29985"/>
        <dbReference type="ChEBI" id="CHEBI:58278"/>
        <dbReference type="ChEBI" id="CHEBI:58359"/>
        <dbReference type="ChEBI" id="CHEBI:58475"/>
        <dbReference type="ChEBI" id="CHEBI:58525"/>
        <dbReference type="EC" id="4.3.2.10"/>
    </reaction>
</comment>
<dbReference type="NCBIfam" id="TIGR01855">
    <property type="entry name" value="IMP_synth_hisH"/>
    <property type="match status" value="1"/>
</dbReference>
<keyword evidence="10" id="KW-0963">Cytoplasm</keyword>
<dbReference type="UniPathway" id="UPA00031">
    <property type="reaction ID" value="UER00010"/>
</dbReference>
<keyword evidence="4 10" id="KW-0378">Hydrolase</keyword>
<reference evidence="13 14" key="1">
    <citation type="submission" date="2013-12" db="EMBL/GenBank/DDBJ databases">
        <authorList>
            <consortium name="DOE Joint Genome Institute"/>
            <person name="Eisen J."/>
            <person name="Huntemann M."/>
            <person name="Han J."/>
            <person name="Chen A."/>
            <person name="Kyrpides N."/>
            <person name="Mavromatis K."/>
            <person name="Markowitz V."/>
            <person name="Palaniappan K."/>
            <person name="Ivanova N."/>
            <person name="Schaumberg A."/>
            <person name="Pati A."/>
            <person name="Liolios K."/>
            <person name="Nordberg H.P."/>
            <person name="Cantor M.N."/>
            <person name="Hua S.X."/>
            <person name="Woyke T."/>
        </authorList>
    </citation>
    <scope>NUCLEOTIDE SEQUENCE [LARGE SCALE GENOMIC DNA]</scope>
    <source>
        <strain evidence="14">DSM 19437</strain>
    </source>
</reference>
<dbReference type="GO" id="GO:0004359">
    <property type="term" value="F:glutaminase activity"/>
    <property type="evidence" value="ECO:0007669"/>
    <property type="project" value="UniProtKB-EC"/>
</dbReference>
<comment type="subcellular location">
    <subcellularLocation>
        <location evidence="10">Cytoplasm</location>
    </subcellularLocation>
</comment>
<feature type="active site" evidence="10 11">
    <location>
        <position position="186"/>
    </location>
</feature>
<protein>
    <recommendedName>
        <fullName evidence="10">Imidazole glycerol phosphate synthase subunit HisH</fullName>
        <ecNumber evidence="10">4.3.2.10</ecNumber>
    </recommendedName>
    <alternativeName>
        <fullName evidence="10">IGP synthase glutaminase subunit</fullName>
        <ecNumber evidence="10">3.5.1.2</ecNumber>
    </alternativeName>
    <alternativeName>
        <fullName evidence="10">IGP synthase subunit HisH</fullName>
    </alternativeName>
    <alternativeName>
        <fullName evidence="10">ImGP synthase subunit HisH</fullName>
        <shortName evidence="10">IGPS subunit HisH</shortName>
    </alternativeName>
</protein>
<evidence type="ECO:0000313" key="13">
    <source>
        <dbReference type="EMBL" id="AHF14215.1"/>
    </source>
</evidence>
<keyword evidence="5 10" id="KW-0315">Glutamine amidotransferase</keyword>
<dbReference type="Gene3D" id="3.40.50.880">
    <property type="match status" value="1"/>
</dbReference>
<dbReference type="PIRSF" id="PIRSF000495">
    <property type="entry name" value="Amidotransf_hisH"/>
    <property type="match status" value="1"/>
</dbReference>
<proteinExistence type="inferred from homology"/>
<dbReference type="HOGENOM" id="CLU_071837_2_0_10"/>
<accession>W0ETU2</accession>
<comment type="subunit">
    <text evidence="2 10">Heterodimer of HisH and HisF.</text>
</comment>
<dbReference type="PANTHER" id="PTHR42701">
    <property type="entry name" value="IMIDAZOLE GLYCEROL PHOSPHATE SYNTHASE SUBUNIT HISH"/>
    <property type="match status" value="1"/>
</dbReference>
<dbReference type="KEGG" id="nso:NIASO_01465"/>
<evidence type="ECO:0000256" key="7">
    <source>
        <dbReference type="ARBA" id="ARBA00023239"/>
    </source>
</evidence>
<dbReference type="Proteomes" id="UP000003586">
    <property type="component" value="Chromosome"/>
</dbReference>